<feature type="compositionally biased region" description="Basic residues" evidence="1">
    <location>
        <begin position="26"/>
        <end position="36"/>
    </location>
</feature>
<dbReference type="RefSeq" id="WP_153470723.1">
    <property type="nucleotide sequence ID" value="NZ_WBOF01000005.1"/>
</dbReference>
<keyword evidence="2" id="KW-0812">Transmembrane</keyword>
<organism evidence="3 4">
    <name type="scientific">Streptomyces kaniharaensis</name>
    <dbReference type="NCBI Taxonomy" id="212423"/>
    <lineage>
        <taxon>Bacteria</taxon>
        <taxon>Bacillati</taxon>
        <taxon>Actinomycetota</taxon>
        <taxon>Actinomycetes</taxon>
        <taxon>Kitasatosporales</taxon>
        <taxon>Streptomycetaceae</taxon>
        <taxon>Streptomyces</taxon>
    </lineage>
</organism>
<comment type="caution">
    <text evidence="3">The sequence shown here is derived from an EMBL/GenBank/DDBJ whole genome shotgun (WGS) entry which is preliminary data.</text>
</comment>
<keyword evidence="2" id="KW-1133">Transmembrane helix</keyword>
<name>A0A6N7L412_9ACTN</name>
<dbReference type="Proteomes" id="UP000450000">
    <property type="component" value="Unassembled WGS sequence"/>
</dbReference>
<evidence type="ECO:0000256" key="1">
    <source>
        <dbReference type="SAM" id="MobiDB-lite"/>
    </source>
</evidence>
<gene>
    <name evidence="3" type="ORF">F7Q99_36630</name>
</gene>
<protein>
    <submittedName>
        <fullName evidence="3">Uncharacterized protein</fullName>
    </submittedName>
</protein>
<proteinExistence type="predicted"/>
<accession>A0A6N7L412</accession>
<evidence type="ECO:0000313" key="3">
    <source>
        <dbReference type="EMBL" id="MQS17567.1"/>
    </source>
</evidence>
<evidence type="ECO:0000256" key="2">
    <source>
        <dbReference type="SAM" id="Phobius"/>
    </source>
</evidence>
<evidence type="ECO:0000313" key="4">
    <source>
        <dbReference type="Proteomes" id="UP000450000"/>
    </source>
</evidence>
<reference evidence="3 4" key="1">
    <citation type="submission" date="2019-09" db="EMBL/GenBank/DDBJ databases">
        <title>Genome Sequences of Streptomyces kaniharaensis ATCC 21070.</title>
        <authorList>
            <person name="Zhu W."/>
            <person name="De Crecy-Lagard V."/>
            <person name="Richards N.G."/>
        </authorList>
    </citation>
    <scope>NUCLEOTIDE SEQUENCE [LARGE SCALE GENOMIC DNA]</scope>
    <source>
        <strain evidence="3 4">SF-557</strain>
    </source>
</reference>
<dbReference type="EMBL" id="WBOF01000005">
    <property type="protein sequence ID" value="MQS17567.1"/>
    <property type="molecule type" value="Genomic_DNA"/>
</dbReference>
<keyword evidence="4" id="KW-1185">Reference proteome</keyword>
<dbReference type="AlphaFoldDB" id="A0A6N7L412"/>
<sequence>MRLPALGRFRRVGARRIGHSETTISARRRGQTRSRRSSGVDLAVNQQFVAFVAALVLPIVLIATGPGPDPGDGSLRLIAALVWALTSASDSGDRKRPRRRI</sequence>
<keyword evidence="2" id="KW-0472">Membrane</keyword>
<feature type="region of interest" description="Disordered" evidence="1">
    <location>
        <begin position="19"/>
        <end position="38"/>
    </location>
</feature>
<feature type="transmembrane region" description="Helical" evidence="2">
    <location>
        <begin position="42"/>
        <end position="63"/>
    </location>
</feature>